<feature type="transmembrane region" description="Helical" evidence="6">
    <location>
        <begin position="81"/>
        <end position="103"/>
    </location>
</feature>
<sequence length="309" mass="33913">MGDHRQGSTVVKLVFLLTLLSLVLVLVATGVPSWSEKDGRKYGLWTFCITDYTRYQEFNVLPELCGKVQHQGECAGLHNSAGAFSILGIIFIGLTMFVAALLARQRKMKGAKLTCTAWALCILSMFAFLFSLLCWVFWLAYAESICDGRPKLRSYGASFVLQVIASGMMLFNSLIACTSAYMLATNPLHIHMNRHGQHEGERQSNYAASPARQEYSTRDSRAERVQSAPNGPSSRPSSPQSAGTRRDSTGRSQQYQVPTQPTYAPVGYKSAYAAPMSAAPMTNYAPAVTTPTYSASIGAGQPMQTYWQQ</sequence>
<dbReference type="GO" id="GO:0016020">
    <property type="term" value="C:membrane"/>
    <property type="evidence" value="ECO:0007669"/>
    <property type="project" value="UniProtKB-SubCell"/>
</dbReference>
<feature type="transmembrane region" description="Helical" evidence="6">
    <location>
        <begin position="159"/>
        <end position="184"/>
    </location>
</feature>
<evidence type="ECO:0000256" key="4">
    <source>
        <dbReference type="ARBA" id="ARBA00023136"/>
    </source>
</evidence>
<dbReference type="AlphaFoldDB" id="A0A7S1N6K8"/>
<accession>A0A7S1N6K8</accession>
<evidence type="ECO:0000256" key="3">
    <source>
        <dbReference type="ARBA" id="ARBA00022989"/>
    </source>
</evidence>
<evidence type="ECO:0000313" key="8">
    <source>
        <dbReference type="EMBL" id="CAD8999321.1"/>
    </source>
</evidence>
<dbReference type="InterPro" id="IPR009944">
    <property type="entry name" value="Amastin"/>
</dbReference>
<reference evidence="8" key="1">
    <citation type="submission" date="2021-01" db="EMBL/GenBank/DDBJ databases">
        <authorList>
            <person name="Corre E."/>
            <person name="Pelletier E."/>
            <person name="Niang G."/>
            <person name="Scheremetjew M."/>
            <person name="Finn R."/>
            <person name="Kale V."/>
            <person name="Holt S."/>
            <person name="Cochrane G."/>
            <person name="Meng A."/>
            <person name="Brown T."/>
            <person name="Cohen L."/>
        </authorList>
    </citation>
    <scope>NUCLEOTIDE SEQUENCE</scope>
    <source>
        <strain evidence="8">NIES-381</strain>
    </source>
</reference>
<keyword evidence="2 6" id="KW-0812">Transmembrane</keyword>
<evidence type="ECO:0000256" key="2">
    <source>
        <dbReference type="ARBA" id="ARBA00022692"/>
    </source>
</evidence>
<keyword evidence="7" id="KW-0732">Signal</keyword>
<dbReference type="PANTHER" id="PTHR10671:SF108">
    <property type="entry name" value="CLAUDIN FAMILY PROTEIN-RELATED"/>
    <property type="match status" value="1"/>
</dbReference>
<keyword evidence="3 6" id="KW-1133">Transmembrane helix</keyword>
<gene>
    <name evidence="8" type="ORF">EGYM00392_LOCUS10393</name>
</gene>
<evidence type="ECO:0000256" key="5">
    <source>
        <dbReference type="SAM" id="MobiDB-lite"/>
    </source>
</evidence>
<organism evidence="8">
    <name type="scientific">Eutreptiella gymnastica</name>
    <dbReference type="NCBI Taxonomy" id="73025"/>
    <lineage>
        <taxon>Eukaryota</taxon>
        <taxon>Discoba</taxon>
        <taxon>Euglenozoa</taxon>
        <taxon>Euglenida</taxon>
        <taxon>Spirocuta</taxon>
        <taxon>Euglenophyceae</taxon>
        <taxon>Eutreptiales</taxon>
        <taxon>Eutreptiaceae</taxon>
        <taxon>Eutreptiella</taxon>
    </lineage>
</organism>
<proteinExistence type="predicted"/>
<protein>
    <submittedName>
        <fullName evidence="8">Uncharacterized protein</fullName>
    </submittedName>
</protein>
<keyword evidence="4 6" id="KW-0472">Membrane</keyword>
<feature type="region of interest" description="Disordered" evidence="5">
    <location>
        <begin position="195"/>
        <end position="262"/>
    </location>
</feature>
<feature type="compositionally biased region" description="Basic and acidic residues" evidence="5">
    <location>
        <begin position="215"/>
        <end position="224"/>
    </location>
</feature>
<feature type="signal peptide" evidence="7">
    <location>
        <begin position="1"/>
        <end position="30"/>
    </location>
</feature>
<evidence type="ECO:0000256" key="7">
    <source>
        <dbReference type="SAM" id="SignalP"/>
    </source>
</evidence>
<feature type="transmembrane region" description="Helical" evidence="6">
    <location>
        <begin position="115"/>
        <end position="139"/>
    </location>
</feature>
<dbReference type="InterPro" id="IPR050579">
    <property type="entry name" value="PMP-22/EMP/MP20-like"/>
</dbReference>
<dbReference type="PANTHER" id="PTHR10671">
    <property type="entry name" value="EPITHELIAL MEMBRANE PROTEIN-RELATED"/>
    <property type="match status" value="1"/>
</dbReference>
<comment type="subcellular location">
    <subcellularLocation>
        <location evidence="1">Membrane</location>
        <topology evidence="1">Multi-pass membrane protein</topology>
    </subcellularLocation>
</comment>
<feature type="compositionally biased region" description="Polar residues" evidence="5">
    <location>
        <begin position="227"/>
        <end position="243"/>
    </location>
</feature>
<dbReference type="Gene3D" id="1.20.140.150">
    <property type="match status" value="1"/>
</dbReference>
<feature type="chain" id="PRO_5030624956" evidence="7">
    <location>
        <begin position="31"/>
        <end position="309"/>
    </location>
</feature>
<name>A0A7S1N6K8_9EUGL</name>
<evidence type="ECO:0000256" key="1">
    <source>
        <dbReference type="ARBA" id="ARBA00004141"/>
    </source>
</evidence>
<dbReference type="Pfam" id="PF07344">
    <property type="entry name" value="Amastin"/>
    <property type="match status" value="1"/>
</dbReference>
<feature type="compositionally biased region" description="Polar residues" evidence="5">
    <location>
        <begin position="250"/>
        <end position="262"/>
    </location>
</feature>
<dbReference type="EMBL" id="HBGA01028021">
    <property type="protein sequence ID" value="CAD8999321.1"/>
    <property type="molecule type" value="Transcribed_RNA"/>
</dbReference>
<evidence type="ECO:0000256" key="6">
    <source>
        <dbReference type="SAM" id="Phobius"/>
    </source>
</evidence>